<dbReference type="AlphaFoldDB" id="A0A9P5XJI4"/>
<evidence type="ECO:0000313" key="3">
    <source>
        <dbReference type="Proteomes" id="UP000807342"/>
    </source>
</evidence>
<feature type="transmembrane region" description="Helical" evidence="1">
    <location>
        <begin position="76"/>
        <end position="97"/>
    </location>
</feature>
<reference evidence="2" key="1">
    <citation type="submission" date="2020-11" db="EMBL/GenBank/DDBJ databases">
        <authorList>
            <consortium name="DOE Joint Genome Institute"/>
            <person name="Ahrendt S."/>
            <person name="Riley R."/>
            <person name="Andreopoulos W."/>
            <person name="Labutti K."/>
            <person name="Pangilinan J."/>
            <person name="Ruiz-Duenas F.J."/>
            <person name="Barrasa J.M."/>
            <person name="Sanchez-Garcia M."/>
            <person name="Camarero S."/>
            <person name="Miyauchi S."/>
            <person name="Serrano A."/>
            <person name="Linde D."/>
            <person name="Babiker R."/>
            <person name="Drula E."/>
            <person name="Ayuso-Fernandez I."/>
            <person name="Pacheco R."/>
            <person name="Padilla G."/>
            <person name="Ferreira P."/>
            <person name="Barriuso J."/>
            <person name="Kellner H."/>
            <person name="Castanera R."/>
            <person name="Alfaro M."/>
            <person name="Ramirez L."/>
            <person name="Pisabarro A.G."/>
            <person name="Kuo A."/>
            <person name="Tritt A."/>
            <person name="Lipzen A."/>
            <person name="He G."/>
            <person name="Yan M."/>
            <person name="Ng V."/>
            <person name="Cullen D."/>
            <person name="Martin F."/>
            <person name="Rosso M.-N."/>
            <person name="Henrissat B."/>
            <person name="Hibbett D."/>
            <person name="Martinez A.T."/>
            <person name="Grigoriev I.V."/>
        </authorList>
    </citation>
    <scope>NUCLEOTIDE SEQUENCE</scope>
    <source>
        <strain evidence="2">MF-IS2</strain>
    </source>
</reference>
<evidence type="ECO:0000313" key="2">
    <source>
        <dbReference type="EMBL" id="KAF9452074.1"/>
    </source>
</evidence>
<feature type="transmembrane region" description="Helical" evidence="1">
    <location>
        <begin position="31"/>
        <end position="56"/>
    </location>
</feature>
<dbReference type="EMBL" id="MU151075">
    <property type="protein sequence ID" value="KAF9452074.1"/>
    <property type="molecule type" value="Genomic_DNA"/>
</dbReference>
<keyword evidence="1" id="KW-0472">Membrane</keyword>
<keyword evidence="3" id="KW-1185">Reference proteome</keyword>
<protein>
    <submittedName>
        <fullName evidence="2">Uncharacterized protein</fullName>
    </submittedName>
</protein>
<keyword evidence="1" id="KW-0812">Transmembrane</keyword>
<sequence length="163" mass="18517">MFPWIPSAIRLTDLEVRHLLLFKPNPTNIRWWFLATTLLTTCVNLYSTVFIAWRAWSANEIAEKSLYNYCMHLSSIAVESAGIYTIWTFILLAVVSLKDLTLWSFLLPISPSLYGCAMMLISVRLGLGWALGLGGQAAKKPKSLVMQFVRSESADSDYLEYRD</sequence>
<comment type="caution">
    <text evidence="2">The sequence shown here is derived from an EMBL/GenBank/DDBJ whole genome shotgun (WGS) entry which is preliminary data.</text>
</comment>
<organism evidence="2 3">
    <name type="scientific">Macrolepiota fuliginosa MF-IS2</name>
    <dbReference type="NCBI Taxonomy" id="1400762"/>
    <lineage>
        <taxon>Eukaryota</taxon>
        <taxon>Fungi</taxon>
        <taxon>Dikarya</taxon>
        <taxon>Basidiomycota</taxon>
        <taxon>Agaricomycotina</taxon>
        <taxon>Agaricomycetes</taxon>
        <taxon>Agaricomycetidae</taxon>
        <taxon>Agaricales</taxon>
        <taxon>Agaricineae</taxon>
        <taxon>Agaricaceae</taxon>
        <taxon>Macrolepiota</taxon>
    </lineage>
</organism>
<proteinExistence type="predicted"/>
<dbReference type="Proteomes" id="UP000807342">
    <property type="component" value="Unassembled WGS sequence"/>
</dbReference>
<gene>
    <name evidence="2" type="ORF">P691DRAFT_267031</name>
</gene>
<accession>A0A9P5XJI4</accession>
<name>A0A9P5XJI4_9AGAR</name>
<dbReference type="OrthoDB" id="3250682at2759"/>
<evidence type="ECO:0000256" key="1">
    <source>
        <dbReference type="SAM" id="Phobius"/>
    </source>
</evidence>
<feature type="transmembrane region" description="Helical" evidence="1">
    <location>
        <begin position="112"/>
        <end position="133"/>
    </location>
</feature>
<keyword evidence="1" id="KW-1133">Transmembrane helix</keyword>